<protein>
    <submittedName>
        <fullName evidence="3">Uncharacterized protein</fullName>
    </submittedName>
</protein>
<dbReference type="InParanoid" id="A0A668AQX2"/>
<feature type="region of interest" description="Disordered" evidence="1">
    <location>
        <begin position="64"/>
        <end position="103"/>
    </location>
</feature>
<dbReference type="Ensembl" id="ENSMMDT00005057072.1">
    <property type="protein sequence ID" value="ENSMMDP00005056007.1"/>
    <property type="gene ID" value="ENSMMDG00005025040.1"/>
</dbReference>
<evidence type="ECO:0000256" key="2">
    <source>
        <dbReference type="SAM" id="Phobius"/>
    </source>
</evidence>
<proteinExistence type="predicted"/>
<feature type="compositionally biased region" description="Basic and acidic residues" evidence="1">
    <location>
        <begin position="64"/>
        <end position="96"/>
    </location>
</feature>
<reference evidence="3" key="1">
    <citation type="submission" date="2019-06" db="EMBL/GenBank/DDBJ databases">
        <authorList>
            <consortium name="Wellcome Sanger Institute Data Sharing"/>
        </authorList>
    </citation>
    <scope>NUCLEOTIDE SEQUENCE [LARGE SCALE GENOMIC DNA]</scope>
</reference>
<feature type="transmembrane region" description="Helical" evidence="2">
    <location>
        <begin position="5"/>
        <end position="25"/>
    </location>
</feature>
<feature type="transmembrane region" description="Helical" evidence="2">
    <location>
        <begin position="37"/>
        <end position="59"/>
    </location>
</feature>
<keyword evidence="2" id="KW-0472">Membrane</keyword>
<organism evidence="3 4">
    <name type="scientific">Myripristis murdjan</name>
    <name type="common">pinecone soldierfish</name>
    <dbReference type="NCBI Taxonomy" id="586833"/>
    <lineage>
        <taxon>Eukaryota</taxon>
        <taxon>Metazoa</taxon>
        <taxon>Chordata</taxon>
        <taxon>Craniata</taxon>
        <taxon>Vertebrata</taxon>
        <taxon>Euteleostomi</taxon>
        <taxon>Actinopterygii</taxon>
        <taxon>Neopterygii</taxon>
        <taxon>Teleostei</taxon>
        <taxon>Neoteleostei</taxon>
        <taxon>Acanthomorphata</taxon>
        <taxon>Holocentriformes</taxon>
        <taxon>Holocentridae</taxon>
        <taxon>Myripristis</taxon>
    </lineage>
</organism>
<sequence length="103" mass="11670">MCPPLCVLSCAVCELVFVCLVMRLLPPKLASVLMFTAYFQMRGWCMLMMAGGNCVCVCVREKETDRQREREREGRRKLQEGGRGGQEGKREAERLLGTRLGLI</sequence>
<keyword evidence="4" id="KW-1185">Reference proteome</keyword>
<evidence type="ECO:0000256" key="1">
    <source>
        <dbReference type="SAM" id="MobiDB-lite"/>
    </source>
</evidence>
<reference evidence="3" key="2">
    <citation type="submission" date="2025-08" db="UniProtKB">
        <authorList>
            <consortium name="Ensembl"/>
        </authorList>
    </citation>
    <scope>IDENTIFICATION</scope>
</reference>
<dbReference type="Proteomes" id="UP000472263">
    <property type="component" value="Chromosome 21"/>
</dbReference>
<name>A0A668AQX2_9TELE</name>
<keyword evidence="2" id="KW-0812">Transmembrane</keyword>
<evidence type="ECO:0000313" key="3">
    <source>
        <dbReference type="Ensembl" id="ENSMMDP00005056007.1"/>
    </source>
</evidence>
<evidence type="ECO:0000313" key="4">
    <source>
        <dbReference type="Proteomes" id="UP000472263"/>
    </source>
</evidence>
<dbReference type="AlphaFoldDB" id="A0A668AQX2"/>
<keyword evidence="2" id="KW-1133">Transmembrane helix</keyword>
<accession>A0A668AQX2</accession>
<reference evidence="3" key="3">
    <citation type="submission" date="2025-09" db="UniProtKB">
        <authorList>
            <consortium name="Ensembl"/>
        </authorList>
    </citation>
    <scope>IDENTIFICATION</scope>
</reference>